<protein>
    <recommendedName>
        <fullName evidence="4">Flagellar brake protein YcgR</fullName>
    </recommendedName>
    <alternativeName>
        <fullName evidence="4">Cyclic di-GMP binding protein YcgR</fullName>
    </alternativeName>
</protein>
<organism evidence="7 8">
    <name type="scientific">Roseateles koreensis</name>
    <dbReference type="NCBI Taxonomy" id="2987526"/>
    <lineage>
        <taxon>Bacteria</taxon>
        <taxon>Pseudomonadati</taxon>
        <taxon>Pseudomonadota</taxon>
        <taxon>Betaproteobacteria</taxon>
        <taxon>Burkholderiales</taxon>
        <taxon>Sphaerotilaceae</taxon>
        <taxon>Roseateles</taxon>
    </lineage>
</organism>
<evidence type="ECO:0000313" key="7">
    <source>
        <dbReference type="EMBL" id="MDC8786372.1"/>
    </source>
</evidence>
<dbReference type="InterPro" id="IPR009875">
    <property type="entry name" value="PilZ_domain"/>
</dbReference>
<comment type="similarity">
    <text evidence="4">Belongs to the YcgR family.</text>
</comment>
<evidence type="ECO:0000313" key="8">
    <source>
        <dbReference type="Proteomes" id="UP001219862"/>
    </source>
</evidence>
<dbReference type="EMBL" id="JAQQXS010000012">
    <property type="protein sequence ID" value="MDC8786372.1"/>
    <property type="molecule type" value="Genomic_DNA"/>
</dbReference>
<comment type="subcellular location">
    <subcellularLocation>
        <location evidence="4">Bacterial flagellum basal body</location>
    </subcellularLocation>
</comment>
<keyword evidence="3 4" id="KW-0975">Bacterial flagellum</keyword>
<comment type="subunit">
    <text evidence="4">Monomer. Interacts with the flagellar basal bodies.</text>
</comment>
<dbReference type="Gene3D" id="2.40.10.220">
    <property type="entry name" value="predicted glycosyltransferase like domains"/>
    <property type="match status" value="1"/>
</dbReference>
<evidence type="ECO:0000256" key="3">
    <source>
        <dbReference type="ARBA" id="ARBA00023143"/>
    </source>
</evidence>
<reference evidence="7 8" key="1">
    <citation type="submission" date="2022-10" db="EMBL/GenBank/DDBJ databases">
        <title>paucibacter sp. hw8 Genome sequencing.</title>
        <authorList>
            <person name="Park S."/>
        </authorList>
    </citation>
    <scope>NUCLEOTIDE SEQUENCE [LARGE SCALE GENOMIC DNA]</scope>
    <source>
        <strain evidence="8">hw8</strain>
    </source>
</reference>
<name>A0ABT5KU59_9BURK</name>
<dbReference type="Pfam" id="PF07238">
    <property type="entry name" value="PilZ"/>
    <property type="match status" value="1"/>
</dbReference>
<feature type="domain" description="PilZ" evidence="5">
    <location>
        <begin position="133"/>
        <end position="242"/>
    </location>
</feature>
<keyword evidence="8" id="KW-1185">Reference proteome</keyword>
<gene>
    <name evidence="4" type="primary">ycgR</name>
    <name evidence="7" type="ORF">PRZ01_14375</name>
</gene>
<evidence type="ECO:0000259" key="6">
    <source>
        <dbReference type="Pfam" id="PF07317"/>
    </source>
</evidence>
<comment type="function">
    <text evidence="4">Acts as a flagellar brake, regulating swimming and swarming in a bis-(3'-5') cyclic diguanylic acid (c-di-GMP)-dependent manner. Binds 1 c-di-GMP dimer per subunit. Increasing levels of c-di-GMP lead to decreased motility.</text>
</comment>
<keyword evidence="7" id="KW-0282">Flagellum</keyword>
<accession>A0ABT5KU59</accession>
<dbReference type="SUPFAM" id="SSF141371">
    <property type="entry name" value="PilZ domain-like"/>
    <property type="match status" value="1"/>
</dbReference>
<sequence>MSSSLSSLNFSPAAPNQVAAGDFRIQSPAEVLAWLQSLLQQQSRITLSGANGATMPTRLSAIDGQRGAIGFDADPRSPDLQALLSADEVTAVVYLDQIKIQFEVDGLMRLNSPDLSNGLVLQAQLPSQLYRFQRRQTFRVQPNTRTPQVRLTHPQHPELQLRLRIIDLSLGGLALLLPADQPDMAPGSLIPGVQVELDRETRFETGLRLQNARPSLEGGQHVGLTFSSIDNEAERNLQRYIDQTQKLGRLLRKSAPA</sequence>
<keyword evidence="7" id="KW-0966">Cell projection</keyword>
<dbReference type="HAMAP" id="MF_01457">
    <property type="entry name" value="YcgR"/>
    <property type="match status" value="1"/>
</dbReference>
<dbReference type="Gene3D" id="2.30.110.10">
    <property type="entry name" value="Electron Transport, Fmn-binding Protein, Chain A"/>
    <property type="match status" value="1"/>
</dbReference>
<dbReference type="RefSeq" id="WP_273597482.1">
    <property type="nucleotide sequence ID" value="NZ_JAQQXS010000012.1"/>
</dbReference>
<dbReference type="InterPro" id="IPR012349">
    <property type="entry name" value="Split_barrel_FMN-bd"/>
</dbReference>
<evidence type="ECO:0000256" key="4">
    <source>
        <dbReference type="HAMAP-Rule" id="MF_01457"/>
    </source>
</evidence>
<evidence type="ECO:0000259" key="5">
    <source>
        <dbReference type="Pfam" id="PF07238"/>
    </source>
</evidence>
<keyword evidence="2 4" id="KW-0547">Nucleotide-binding</keyword>
<dbReference type="InterPro" id="IPR023787">
    <property type="entry name" value="T3SS_YcgR"/>
</dbReference>
<evidence type="ECO:0000256" key="1">
    <source>
        <dbReference type="ARBA" id="ARBA00022636"/>
    </source>
</evidence>
<keyword evidence="7" id="KW-0969">Cilium</keyword>
<comment type="caution">
    <text evidence="7">The sequence shown here is derived from an EMBL/GenBank/DDBJ whole genome shotgun (WGS) entry which is preliminary data.</text>
</comment>
<feature type="domain" description="Type III secretion system flagellar brake protein YcgR PilZN" evidence="6">
    <location>
        <begin position="23"/>
        <end position="131"/>
    </location>
</feature>
<keyword evidence="1 4" id="KW-0973">c-di-GMP</keyword>
<proteinExistence type="inferred from homology"/>
<dbReference type="Pfam" id="PF07317">
    <property type="entry name" value="PilZN"/>
    <property type="match status" value="1"/>
</dbReference>
<dbReference type="Proteomes" id="UP001219862">
    <property type="component" value="Unassembled WGS sequence"/>
</dbReference>
<dbReference type="InterPro" id="IPR009926">
    <property type="entry name" value="T3SS_YcgR_PilZN"/>
</dbReference>
<evidence type="ECO:0000256" key="2">
    <source>
        <dbReference type="ARBA" id="ARBA00022741"/>
    </source>
</evidence>